<feature type="domain" description="HTH cro/C1-type" evidence="2">
    <location>
        <begin position="26"/>
        <end position="80"/>
    </location>
</feature>
<dbReference type="PANTHER" id="PTHR43236">
    <property type="entry name" value="ANTITOXIN HIGA1"/>
    <property type="match status" value="1"/>
</dbReference>
<name>I1Y9I3_9MICC</name>
<dbReference type="SMART" id="SM00530">
    <property type="entry name" value="HTH_XRE"/>
    <property type="match status" value="1"/>
</dbReference>
<dbReference type="SUPFAM" id="SSF47413">
    <property type="entry name" value="lambda repressor-like DNA-binding domains"/>
    <property type="match status" value="1"/>
</dbReference>
<dbReference type="InterPro" id="IPR052345">
    <property type="entry name" value="Rad_response_metalloprotease"/>
</dbReference>
<accession>I1Y9I3</accession>
<evidence type="ECO:0000256" key="1">
    <source>
        <dbReference type="ARBA" id="ARBA00007227"/>
    </source>
</evidence>
<comment type="similarity">
    <text evidence="1">Belongs to the short-chain fatty acyl-CoA assimilation regulator (ScfR) family.</text>
</comment>
<dbReference type="InterPro" id="IPR010359">
    <property type="entry name" value="IrrE_HExxH"/>
</dbReference>
<dbReference type="PANTHER" id="PTHR43236:SF1">
    <property type="entry name" value="BLL7220 PROTEIN"/>
    <property type="match status" value="1"/>
</dbReference>
<dbReference type="InterPro" id="IPR001387">
    <property type="entry name" value="Cro/C1-type_HTH"/>
</dbReference>
<dbReference type="Gene3D" id="1.10.10.2910">
    <property type="match status" value="1"/>
</dbReference>
<organism evidence="3">
    <name type="scientific">Arthrobacter sp. JBH1</name>
    <dbReference type="NCBI Taxonomy" id="723551"/>
    <lineage>
        <taxon>Bacteria</taxon>
        <taxon>Bacillati</taxon>
        <taxon>Actinomycetota</taxon>
        <taxon>Actinomycetes</taxon>
        <taxon>Micrococcales</taxon>
        <taxon>Micrococcaceae</taxon>
        <taxon>Arthrobacter</taxon>
    </lineage>
</organism>
<dbReference type="Pfam" id="PF01381">
    <property type="entry name" value="HTH_3"/>
    <property type="match status" value="1"/>
</dbReference>
<dbReference type="Gene3D" id="1.10.260.40">
    <property type="entry name" value="lambda repressor-like DNA-binding domains"/>
    <property type="match status" value="1"/>
</dbReference>
<protein>
    <recommendedName>
        <fullName evidence="2">HTH cro/C1-type domain-containing protein</fullName>
    </recommendedName>
</protein>
<dbReference type="GO" id="GO:0003677">
    <property type="term" value="F:DNA binding"/>
    <property type="evidence" value="ECO:0007669"/>
    <property type="project" value="InterPro"/>
</dbReference>
<evidence type="ECO:0000313" key="3">
    <source>
        <dbReference type="EMBL" id="AFI98648.1"/>
    </source>
</evidence>
<dbReference type="Pfam" id="PF06114">
    <property type="entry name" value="Peptidase_M78"/>
    <property type="match status" value="1"/>
</dbReference>
<dbReference type="PROSITE" id="PS50943">
    <property type="entry name" value="HTH_CROC1"/>
    <property type="match status" value="1"/>
</dbReference>
<sequence length="390" mass="43900">MRRVDTTPVSEEILQHVARAFDPARLVQARQLAKVTKAQLQERVGVTATAIGQYERGEVRPRADTVMQLAKALAVPAGFFAYGRPRVPLEIAQASFRRLRATSVLQQQQAVAYAEQVWELSAYLEEHVEFPQLDLPAWSFTDESESTVPIDPLSAARSLREHWNLGVKPIQHLVAEIERRGILVVLFSLGEEGEDQKRHIDAFSTSATPRPMIVLTPDKADDVMRHRFSAAHELGHIVLHRWHQTRDAHMEREADAFAAEFLTPRDELARELPRRFNLSRLQEVGQRWGVSVKSLVFRSKELELISEATARRAYLTLATLTRDGVMRAESIARYPGEVPDLLRNAVLLVESVGITVAEIANSLQWSPAHVRKLAGIEEPKPRLALVPPTD</sequence>
<dbReference type="AlphaFoldDB" id="I1Y9I3"/>
<dbReference type="InterPro" id="IPR010982">
    <property type="entry name" value="Lambda_DNA-bd_dom_sf"/>
</dbReference>
<reference evidence="3" key="1">
    <citation type="journal article" date="2012" name="Appl. Environ. Microbiol.">
        <title>Key Enzymes Enabling the Growth of Arthrobacter sp. Strain JBH1 with Nitroglycerin as the Sole Source of Carbon and Nitrogen.</title>
        <authorList>
            <person name="Husserl J."/>
            <person name="Hughes J.B."/>
            <person name="Spain J.C."/>
        </authorList>
    </citation>
    <scope>NUCLEOTIDE SEQUENCE</scope>
    <source>
        <strain evidence="3">JBH1</strain>
    </source>
</reference>
<dbReference type="CDD" id="cd00093">
    <property type="entry name" value="HTH_XRE"/>
    <property type="match status" value="1"/>
</dbReference>
<dbReference type="EMBL" id="JQ671543">
    <property type="protein sequence ID" value="AFI98648.1"/>
    <property type="molecule type" value="Genomic_DNA"/>
</dbReference>
<evidence type="ECO:0000259" key="2">
    <source>
        <dbReference type="PROSITE" id="PS50943"/>
    </source>
</evidence>
<proteinExistence type="inferred from homology"/>